<sequence>MEEINVWGRGIGRHRTKLAKFLASYNYSIQDFSKASKVNRNTLGQLCNDKDYVPSPNTMQKIMKIVRKHDSRKQVTDFWHI</sequence>
<evidence type="ECO:0000313" key="2">
    <source>
        <dbReference type="EMBL" id="OUB54841.1"/>
    </source>
</evidence>
<organism evidence="2 3">
    <name type="scientific">Bacillus thuringiensis serovar iberica</name>
    <dbReference type="NCBI Taxonomy" id="180866"/>
    <lineage>
        <taxon>Bacteria</taxon>
        <taxon>Bacillati</taxon>
        <taxon>Bacillota</taxon>
        <taxon>Bacilli</taxon>
        <taxon>Bacillales</taxon>
        <taxon>Bacillaceae</taxon>
        <taxon>Bacillus</taxon>
        <taxon>Bacillus cereus group</taxon>
    </lineage>
</organism>
<feature type="domain" description="HTH cro/C1-type" evidence="1">
    <location>
        <begin position="17"/>
        <end position="65"/>
    </location>
</feature>
<dbReference type="InterPro" id="IPR001387">
    <property type="entry name" value="Cro/C1-type_HTH"/>
</dbReference>
<name>A0A9X6LTG2_BACTU</name>
<dbReference type="RefSeq" id="WP_043308935.1">
    <property type="nucleotide sequence ID" value="NZ_MOOP01000012.1"/>
</dbReference>
<gene>
    <name evidence="2" type="ORF">BK741_00630</name>
</gene>
<accession>A0A9X6LTG2</accession>
<dbReference type="Pfam" id="PF13443">
    <property type="entry name" value="HTH_26"/>
    <property type="match status" value="1"/>
</dbReference>
<comment type="caution">
    <text evidence="2">The sequence shown here is derived from an EMBL/GenBank/DDBJ whole genome shotgun (WGS) entry which is preliminary data.</text>
</comment>
<dbReference type="AlphaFoldDB" id="A0A9X6LTG2"/>
<dbReference type="SUPFAM" id="SSF47413">
    <property type="entry name" value="lambda repressor-like DNA-binding domains"/>
    <property type="match status" value="1"/>
</dbReference>
<dbReference type="InterPro" id="IPR010982">
    <property type="entry name" value="Lambda_DNA-bd_dom_sf"/>
</dbReference>
<evidence type="ECO:0000259" key="1">
    <source>
        <dbReference type="Pfam" id="PF13443"/>
    </source>
</evidence>
<protein>
    <submittedName>
        <fullName evidence="2">Transcriptional regulator</fullName>
    </submittedName>
</protein>
<proteinExistence type="predicted"/>
<dbReference type="GO" id="GO:0003677">
    <property type="term" value="F:DNA binding"/>
    <property type="evidence" value="ECO:0007669"/>
    <property type="project" value="InterPro"/>
</dbReference>
<dbReference type="Proteomes" id="UP000195120">
    <property type="component" value="Unassembled WGS sequence"/>
</dbReference>
<evidence type="ECO:0000313" key="3">
    <source>
        <dbReference type="Proteomes" id="UP000195120"/>
    </source>
</evidence>
<dbReference type="EMBL" id="MOOP01000012">
    <property type="protein sequence ID" value="OUB54841.1"/>
    <property type="molecule type" value="Genomic_DNA"/>
</dbReference>
<reference evidence="2 3" key="1">
    <citation type="submission" date="2016-10" db="EMBL/GenBank/DDBJ databases">
        <title>Comparative genomics of Bacillus thuringiensis reveals a path to pathogens against multiple invertebrate hosts.</title>
        <authorList>
            <person name="Zheng J."/>
            <person name="Gao Q."/>
            <person name="Liu H."/>
            <person name="Peng D."/>
            <person name="Ruan L."/>
            <person name="Sun M."/>
        </authorList>
    </citation>
    <scope>NUCLEOTIDE SEQUENCE [LARGE SCALE GENOMIC DNA]</scope>
    <source>
        <strain evidence="2">BGSC 4BW1</strain>
    </source>
</reference>